<reference evidence="11" key="1">
    <citation type="submission" date="2021-02" db="EMBL/GenBank/DDBJ databases">
        <authorList>
            <person name="Nowell W R."/>
        </authorList>
    </citation>
    <scope>NUCLEOTIDE SEQUENCE</scope>
</reference>
<evidence type="ECO:0000256" key="1">
    <source>
        <dbReference type="ARBA" id="ARBA00004651"/>
    </source>
</evidence>
<keyword evidence="8" id="KW-0807">Transducer</keyword>
<evidence type="ECO:0000313" key="12">
    <source>
        <dbReference type="Proteomes" id="UP000663881"/>
    </source>
</evidence>
<feature type="transmembrane region" description="Helical" evidence="9">
    <location>
        <begin position="88"/>
        <end position="106"/>
    </location>
</feature>
<feature type="transmembrane region" description="Helical" evidence="9">
    <location>
        <begin position="6"/>
        <end position="31"/>
    </location>
</feature>
<evidence type="ECO:0000259" key="10">
    <source>
        <dbReference type="PROSITE" id="PS50262"/>
    </source>
</evidence>
<dbReference type="PROSITE" id="PS50262">
    <property type="entry name" value="G_PROTEIN_RECEP_F1_2"/>
    <property type="match status" value="1"/>
</dbReference>
<dbReference type="GO" id="GO:0005886">
    <property type="term" value="C:plasma membrane"/>
    <property type="evidence" value="ECO:0007669"/>
    <property type="project" value="UniProtKB-SubCell"/>
</dbReference>
<feature type="domain" description="G-protein coupled receptors family 1 profile" evidence="10">
    <location>
        <begin position="22"/>
        <end position="271"/>
    </location>
</feature>
<comment type="subcellular location">
    <subcellularLocation>
        <location evidence="1">Cell membrane</location>
        <topology evidence="1">Multi-pass membrane protein</topology>
    </subcellularLocation>
</comment>
<dbReference type="Proteomes" id="UP000663881">
    <property type="component" value="Unassembled WGS sequence"/>
</dbReference>
<dbReference type="Pfam" id="PF00001">
    <property type="entry name" value="7tm_1"/>
    <property type="match status" value="1"/>
</dbReference>
<dbReference type="InterPro" id="IPR017452">
    <property type="entry name" value="GPCR_Rhodpsn_7TM"/>
</dbReference>
<evidence type="ECO:0000256" key="8">
    <source>
        <dbReference type="ARBA" id="ARBA00023224"/>
    </source>
</evidence>
<name>A0A820BJ40_9BILA</name>
<keyword evidence="7" id="KW-0675">Receptor</keyword>
<keyword evidence="5" id="KW-0297">G-protein coupled receptor</keyword>
<dbReference type="PANTHER" id="PTHR24228">
    <property type="entry name" value="B2 BRADYKININ RECEPTOR/ANGIOTENSIN II RECEPTOR"/>
    <property type="match status" value="1"/>
</dbReference>
<dbReference type="GO" id="GO:0004930">
    <property type="term" value="F:G protein-coupled receptor activity"/>
    <property type="evidence" value="ECO:0007669"/>
    <property type="project" value="UniProtKB-KW"/>
</dbReference>
<evidence type="ECO:0000256" key="4">
    <source>
        <dbReference type="ARBA" id="ARBA00022989"/>
    </source>
</evidence>
<evidence type="ECO:0000256" key="5">
    <source>
        <dbReference type="ARBA" id="ARBA00023040"/>
    </source>
</evidence>
<dbReference type="Gene3D" id="1.20.1070.10">
    <property type="entry name" value="Rhodopsin 7-helix transmembrane proteins"/>
    <property type="match status" value="1"/>
</dbReference>
<dbReference type="SUPFAM" id="SSF81321">
    <property type="entry name" value="Family A G protein-coupled receptor-like"/>
    <property type="match status" value="1"/>
</dbReference>
<feature type="transmembrane region" description="Helical" evidence="9">
    <location>
        <begin position="252"/>
        <end position="271"/>
    </location>
</feature>
<organism evidence="11 12">
    <name type="scientific">Adineta steineri</name>
    <dbReference type="NCBI Taxonomy" id="433720"/>
    <lineage>
        <taxon>Eukaryota</taxon>
        <taxon>Metazoa</taxon>
        <taxon>Spiralia</taxon>
        <taxon>Gnathifera</taxon>
        <taxon>Rotifera</taxon>
        <taxon>Eurotatoria</taxon>
        <taxon>Bdelloidea</taxon>
        <taxon>Adinetida</taxon>
        <taxon>Adinetidae</taxon>
        <taxon>Adineta</taxon>
    </lineage>
</organism>
<keyword evidence="2" id="KW-1003">Cell membrane</keyword>
<protein>
    <recommendedName>
        <fullName evidence="10">G-protein coupled receptors family 1 profile domain-containing protein</fullName>
    </recommendedName>
</protein>
<dbReference type="InterPro" id="IPR000276">
    <property type="entry name" value="GPCR_Rhodpsn"/>
</dbReference>
<keyword evidence="3 9" id="KW-0812">Transmembrane</keyword>
<gene>
    <name evidence="11" type="ORF">OKA104_LOCUS40549</name>
</gene>
<comment type="caution">
    <text evidence="11">The sequence shown here is derived from an EMBL/GenBank/DDBJ whole genome shotgun (WGS) entry which is preliminary data.</text>
</comment>
<sequence length="312" mass="35737">MNILEISSSLWMTLCSICGVTCAIVFIIIVVFHREFHTSNIMLAFNSAVAGLIINITCGCQAIYQLTSDGNDRLCSFRGFLLHAGCSLLYHTICIQALHRLFVVVFATRRYLQSKQVIVSMTIVQWLISASFGIPALVLGRIVYQSGSRICQASMNDIIIFVYLAMFIYFIPLAIIIPTYIRIVHFSKQRSFSTNISRNVVDQRRQRRDLRFIRRLFIIVCVVLLMSFPYLIFFLRANIFPNAESLSYAQRVSFVSLSFGFGIWMLLNLIFTDKIRKYLISKMQVLLSRPRSIRVQPHNTTGQQLQTTTGIQ</sequence>
<feature type="transmembrane region" description="Helical" evidence="9">
    <location>
        <begin position="158"/>
        <end position="181"/>
    </location>
</feature>
<dbReference type="PANTHER" id="PTHR24228:SF59">
    <property type="entry name" value="NEUROPEPTIDE RECEPTOR 15"/>
    <property type="match status" value="1"/>
</dbReference>
<dbReference type="AlphaFoldDB" id="A0A820BJ40"/>
<evidence type="ECO:0000256" key="2">
    <source>
        <dbReference type="ARBA" id="ARBA00022475"/>
    </source>
</evidence>
<evidence type="ECO:0000256" key="3">
    <source>
        <dbReference type="ARBA" id="ARBA00022692"/>
    </source>
</evidence>
<feature type="transmembrane region" description="Helical" evidence="9">
    <location>
        <begin position="118"/>
        <end position="138"/>
    </location>
</feature>
<keyword evidence="4 9" id="KW-1133">Transmembrane helix</keyword>
<feature type="transmembrane region" description="Helical" evidence="9">
    <location>
        <begin position="43"/>
        <end position="64"/>
    </location>
</feature>
<evidence type="ECO:0000256" key="9">
    <source>
        <dbReference type="SAM" id="Phobius"/>
    </source>
</evidence>
<proteinExistence type="predicted"/>
<feature type="transmembrane region" description="Helical" evidence="9">
    <location>
        <begin position="212"/>
        <end position="232"/>
    </location>
</feature>
<evidence type="ECO:0000256" key="6">
    <source>
        <dbReference type="ARBA" id="ARBA00023136"/>
    </source>
</evidence>
<dbReference type="EMBL" id="CAJOAY010008803">
    <property type="protein sequence ID" value="CAF4193168.1"/>
    <property type="molecule type" value="Genomic_DNA"/>
</dbReference>
<accession>A0A820BJ40</accession>
<evidence type="ECO:0000313" key="11">
    <source>
        <dbReference type="EMBL" id="CAF4193168.1"/>
    </source>
</evidence>
<keyword evidence="6 9" id="KW-0472">Membrane</keyword>
<dbReference type="CDD" id="cd00637">
    <property type="entry name" value="7tm_classA_rhodopsin-like"/>
    <property type="match status" value="1"/>
</dbReference>
<evidence type="ECO:0000256" key="7">
    <source>
        <dbReference type="ARBA" id="ARBA00023170"/>
    </source>
</evidence>